<proteinExistence type="predicted"/>
<dbReference type="SMART" id="SM00421">
    <property type="entry name" value="HTH_LUXR"/>
    <property type="match status" value="1"/>
</dbReference>
<dbReference type="Proteomes" id="UP000540698">
    <property type="component" value="Unassembled WGS sequence"/>
</dbReference>
<dbReference type="RefSeq" id="WP_157114172.1">
    <property type="nucleotide sequence ID" value="NZ_JAAXOS010000014.1"/>
</dbReference>
<dbReference type="InterPro" id="IPR016032">
    <property type="entry name" value="Sig_transdc_resp-reg_C-effctor"/>
</dbReference>
<dbReference type="AlphaFoldDB" id="A0A7X6R5T1"/>
<dbReference type="EMBL" id="JAAXOS010000014">
    <property type="protein sequence ID" value="NKY29813.1"/>
    <property type="molecule type" value="Genomic_DNA"/>
</dbReference>
<sequence>MTLDRLGLTPDQERVYRWLLQERNRTAALAPADRLVLGELRQLGLLNDDLSAVSPVTAVDVLVRRRLSEAQRQFAELGAAWDALREWGEEHRTGKPAGTVEFLPGGAESGRRIHRLLAREPDELLSIQADPRHTPFWRTRAGYERQLAAGLRSRVIFPIDAMEDPAQVAYARRRHALGDLHRATTQQIGPLAIVNRSVVFVAAGPGDDVIQIRHTSLARLLVGVFDRMWALAHDVAEPPFSPTELRVLHALTCHDTDESAARSINISVRKFRAHVAAVMDRLGARTRFQAALLVKEKGWI</sequence>
<reference evidence="2 3" key="1">
    <citation type="submission" date="2020-04" db="EMBL/GenBank/DDBJ databases">
        <title>MicrobeNet Type strains.</title>
        <authorList>
            <person name="Nicholson A.C."/>
        </authorList>
    </citation>
    <scope>NUCLEOTIDE SEQUENCE [LARGE SCALE GENOMIC DNA]</scope>
    <source>
        <strain evidence="2 3">DSM 44956</strain>
    </source>
</reference>
<name>A0A7X6R5T1_9NOCA</name>
<comment type="caution">
    <text evidence="2">The sequence shown here is derived from an EMBL/GenBank/DDBJ whole genome shotgun (WGS) entry which is preliminary data.</text>
</comment>
<gene>
    <name evidence="2" type="ORF">HGB38_26915</name>
</gene>
<dbReference type="GO" id="GO:0006355">
    <property type="term" value="P:regulation of DNA-templated transcription"/>
    <property type="evidence" value="ECO:0007669"/>
    <property type="project" value="InterPro"/>
</dbReference>
<dbReference type="SUPFAM" id="SSF46894">
    <property type="entry name" value="C-terminal effector domain of the bipartite response regulators"/>
    <property type="match status" value="1"/>
</dbReference>
<feature type="domain" description="HTH luxR-type" evidence="1">
    <location>
        <begin position="237"/>
        <end position="294"/>
    </location>
</feature>
<dbReference type="Gene3D" id="1.10.10.10">
    <property type="entry name" value="Winged helix-like DNA-binding domain superfamily/Winged helix DNA-binding domain"/>
    <property type="match status" value="1"/>
</dbReference>
<accession>A0A7X6R5T1</accession>
<evidence type="ECO:0000259" key="1">
    <source>
        <dbReference type="SMART" id="SM00421"/>
    </source>
</evidence>
<evidence type="ECO:0000313" key="3">
    <source>
        <dbReference type="Proteomes" id="UP000540698"/>
    </source>
</evidence>
<dbReference type="InterPro" id="IPR000792">
    <property type="entry name" value="Tscrpt_reg_LuxR_C"/>
</dbReference>
<dbReference type="InterPro" id="IPR036388">
    <property type="entry name" value="WH-like_DNA-bd_sf"/>
</dbReference>
<dbReference type="GO" id="GO:0003677">
    <property type="term" value="F:DNA binding"/>
    <property type="evidence" value="ECO:0007669"/>
    <property type="project" value="InterPro"/>
</dbReference>
<organism evidence="2 3">
    <name type="scientific">Nocardia gamkensis</name>
    <dbReference type="NCBI Taxonomy" id="352869"/>
    <lineage>
        <taxon>Bacteria</taxon>
        <taxon>Bacillati</taxon>
        <taxon>Actinomycetota</taxon>
        <taxon>Actinomycetes</taxon>
        <taxon>Mycobacteriales</taxon>
        <taxon>Nocardiaceae</taxon>
        <taxon>Nocardia</taxon>
    </lineage>
</organism>
<keyword evidence="3" id="KW-1185">Reference proteome</keyword>
<evidence type="ECO:0000313" key="2">
    <source>
        <dbReference type="EMBL" id="NKY29813.1"/>
    </source>
</evidence>
<protein>
    <recommendedName>
        <fullName evidence="1">HTH luxR-type domain-containing protein</fullName>
    </recommendedName>
</protein>